<feature type="compositionally biased region" description="Polar residues" evidence="1">
    <location>
        <begin position="10"/>
        <end position="20"/>
    </location>
</feature>
<feature type="transmembrane region" description="Helical" evidence="2">
    <location>
        <begin position="98"/>
        <end position="116"/>
    </location>
</feature>
<keyword evidence="2" id="KW-1133">Transmembrane helix</keyword>
<keyword evidence="2" id="KW-0812">Transmembrane</keyword>
<reference evidence="3 4" key="1">
    <citation type="journal article" date="2016" name="Proc. Natl. Acad. Sci. U.S.A.">
        <title>Comparative genomics of biotechnologically important yeasts.</title>
        <authorList>
            <person name="Riley R."/>
            <person name="Haridas S."/>
            <person name="Wolfe K.H."/>
            <person name="Lopes M.R."/>
            <person name="Hittinger C.T."/>
            <person name="Goeker M."/>
            <person name="Salamov A.A."/>
            <person name="Wisecaver J.H."/>
            <person name="Long T.M."/>
            <person name="Calvey C.H."/>
            <person name="Aerts A.L."/>
            <person name="Barry K.W."/>
            <person name="Choi C."/>
            <person name="Clum A."/>
            <person name="Coughlan A.Y."/>
            <person name="Deshpande S."/>
            <person name="Douglass A.P."/>
            <person name="Hanson S.J."/>
            <person name="Klenk H.-P."/>
            <person name="LaButti K.M."/>
            <person name="Lapidus A."/>
            <person name="Lindquist E.A."/>
            <person name="Lipzen A.M."/>
            <person name="Meier-Kolthoff J.P."/>
            <person name="Ohm R.A."/>
            <person name="Otillar R.P."/>
            <person name="Pangilinan J.L."/>
            <person name="Peng Y."/>
            <person name="Rokas A."/>
            <person name="Rosa C.A."/>
            <person name="Scheuner C."/>
            <person name="Sibirny A.A."/>
            <person name="Slot J.C."/>
            <person name="Stielow J.B."/>
            <person name="Sun H."/>
            <person name="Kurtzman C.P."/>
            <person name="Blackwell M."/>
            <person name="Grigoriev I.V."/>
            <person name="Jeffries T.W."/>
        </authorList>
    </citation>
    <scope>NUCLEOTIDE SEQUENCE [LARGE SCALE GENOMIC DNA]</scope>
    <source>
        <strain evidence="3 4">NRRL Y-11557</strain>
    </source>
</reference>
<evidence type="ECO:0000256" key="2">
    <source>
        <dbReference type="SAM" id="Phobius"/>
    </source>
</evidence>
<evidence type="ECO:0000313" key="3">
    <source>
        <dbReference type="EMBL" id="ODQ73410.1"/>
    </source>
</evidence>
<evidence type="ECO:0000313" key="4">
    <source>
        <dbReference type="Proteomes" id="UP000094385"/>
    </source>
</evidence>
<dbReference type="Proteomes" id="UP000094385">
    <property type="component" value="Unassembled WGS sequence"/>
</dbReference>
<feature type="transmembrane region" description="Helical" evidence="2">
    <location>
        <begin position="63"/>
        <end position="86"/>
    </location>
</feature>
<protein>
    <submittedName>
        <fullName evidence="3">Uncharacterized protein</fullName>
    </submittedName>
</protein>
<name>A0A1E3Q716_LIPST</name>
<accession>A0A1E3Q716</accession>
<feature type="region of interest" description="Disordered" evidence="1">
    <location>
        <begin position="1"/>
        <end position="20"/>
    </location>
</feature>
<dbReference type="OrthoDB" id="10374000at2759"/>
<dbReference type="EMBL" id="KV454293">
    <property type="protein sequence ID" value="ODQ73410.1"/>
    <property type="molecule type" value="Genomic_DNA"/>
</dbReference>
<dbReference type="AlphaFoldDB" id="A0A1E3Q716"/>
<keyword evidence="4" id="KW-1185">Reference proteome</keyword>
<sequence>MADSPMAPTPGSSASLPSQGYSKPTTCIDFVNPLLWVLFTNLAFSLGPSIMQASDAAADTKDIILAIGVGLFLLSKLVEAVVVATLVSTSPSLSGRTVTTTILLAAHVGLFGPMFFSDLTLFARFTFMLWSLSLGGFFGICLAFGLGRSEPSNRKGDRDIKED</sequence>
<organism evidence="3 4">
    <name type="scientific">Lipomyces starkeyi NRRL Y-11557</name>
    <dbReference type="NCBI Taxonomy" id="675824"/>
    <lineage>
        <taxon>Eukaryota</taxon>
        <taxon>Fungi</taxon>
        <taxon>Dikarya</taxon>
        <taxon>Ascomycota</taxon>
        <taxon>Saccharomycotina</taxon>
        <taxon>Lipomycetes</taxon>
        <taxon>Lipomycetales</taxon>
        <taxon>Lipomycetaceae</taxon>
        <taxon>Lipomyces</taxon>
    </lineage>
</organism>
<evidence type="ECO:0000256" key="1">
    <source>
        <dbReference type="SAM" id="MobiDB-lite"/>
    </source>
</evidence>
<keyword evidence="2" id="KW-0472">Membrane</keyword>
<gene>
    <name evidence="3" type="ORF">LIPSTDRAFT_70363</name>
</gene>
<feature type="transmembrane region" description="Helical" evidence="2">
    <location>
        <begin position="122"/>
        <end position="146"/>
    </location>
</feature>
<proteinExistence type="predicted"/>